<evidence type="ECO:0000256" key="2">
    <source>
        <dbReference type="ARBA" id="ARBA00009156"/>
    </source>
</evidence>
<feature type="compositionally biased region" description="Basic residues" evidence="11">
    <location>
        <begin position="185"/>
        <end position="196"/>
    </location>
</feature>
<evidence type="ECO:0000256" key="10">
    <source>
        <dbReference type="RuleBase" id="RU003733"/>
    </source>
</evidence>
<accession>A0A1Y5I2M2</accession>
<dbReference type="GO" id="GO:0019563">
    <property type="term" value="P:glycerol catabolic process"/>
    <property type="evidence" value="ECO:0007669"/>
    <property type="project" value="UniProtKB-UniPathway"/>
</dbReference>
<dbReference type="AlphaFoldDB" id="A0A1Y5I2M2"/>
<feature type="region of interest" description="Disordered" evidence="11">
    <location>
        <begin position="132"/>
        <end position="196"/>
    </location>
</feature>
<dbReference type="InterPro" id="IPR005999">
    <property type="entry name" value="Glycerol_kin"/>
</dbReference>
<dbReference type="FunFam" id="3.30.420.40:FF:000108">
    <property type="entry name" value="Glycerol kinase, glycosomal"/>
    <property type="match status" value="1"/>
</dbReference>
<keyword evidence="7" id="KW-0319">Glycerol metabolism</keyword>
<dbReference type="UniPathway" id="UPA00618">
    <property type="reaction ID" value="UER00672"/>
</dbReference>
<evidence type="ECO:0000256" key="5">
    <source>
        <dbReference type="ARBA" id="ARBA00022741"/>
    </source>
</evidence>
<evidence type="ECO:0000259" key="13">
    <source>
        <dbReference type="Pfam" id="PF02782"/>
    </source>
</evidence>
<organism evidence="14">
    <name type="scientific">Ostreococcus tauri</name>
    <name type="common">Marine green alga</name>
    <dbReference type="NCBI Taxonomy" id="70448"/>
    <lineage>
        <taxon>Eukaryota</taxon>
        <taxon>Viridiplantae</taxon>
        <taxon>Chlorophyta</taxon>
        <taxon>Mamiellophyceae</taxon>
        <taxon>Mamiellales</taxon>
        <taxon>Bathycoccaceae</taxon>
        <taxon>Ostreococcus</taxon>
    </lineage>
</organism>
<dbReference type="PROSITE" id="PS00933">
    <property type="entry name" value="FGGY_KINASES_1"/>
    <property type="match status" value="1"/>
</dbReference>
<evidence type="ECO:0000256" key="9">
    <source>
        <dbReference type="ARBA" id="ARBA00043149"/>
    </source>
</evidence>
<evidence type="ECO:0000256" key="8">
    <source>
        <dbReference type="ARBA" id="ARBA00022840"/>
    </source>
</evidence>
<dbReference type="EC" id="2.7.1.30" evidence="3"/>
<dbReference type="PANTHER" id="PTHR10196:SF69">
    <property type="entry name" value="GLYCEROL KINASE"/>
    <property type="match status" value="1"/>
</dbReference>
<proteinExistence type="inferred from homology"/>
<dbReference type="GO" id="GO:0005524">
    <property type="term" value="F:ATP binding"/>
    <property type="evidence" value="ECO:0007669"/>
    <property type="project" value="UniProtKB-KW"/>
</dbReference>
<dbReference type="eggNOG" id="KOG2517">
    <property type="taxonomic scope" value="Eukaryota"/>
</dbReference>
<evidence type="ECO:0000256" key="1">
    <source>
        <dbReference type="ARBA" id="ARBA00005190"/>
    </source>
</evidence>
<feature type="compositionally biased region" description="Basic residues" evidence="11">
    <location>
        <begin position="132"/>
        <end position="157"/>
    </location>
</feature>
<dbReference type="InterPro" id="IPR042018">
    <property type="entry name" value="GK1-3_metazoan-type"/>
</dbReference>
<evidence type="ECO:0000256" key="7">
    <source>
        <dbReference type="ARBA" id="ARBA00022798"/>
    </source>
</evidence>
<dbReference type="SUPFAM" id="SSF53067">
    <property type="entry name" value="Actin-like ATPase domain"/>
    <property type="match status" value="2"/>
</dbReference>
<keyword evidence="6 10" id="KW-0418">Kinase</keyword>
<evidence type="ECO:0000313" key="14">
    <source>
        <dbReference type="EMBL" id="OUS43730.1"/>
    </source>
</evidence>
<dbReference type="GO" id="GO:0005739">
    <property type="term" value="C:mitochondrion"/>
    <property type="evidence" value="ECO:0007669"/>
    <property type="project" value="TreeGrafter"/>
</dbReference>
<gene>
    <name evidence="14" type="ORF">BE221DRAFT_208546</name>
</gene>
<keyword evidence="4 10" id="KW-0808">Transferase</keyword>
<dbReference type="GO" id="GO:0004370">
    <property type="term" value="F:glycerol kinase activity"/>
    <property type="evidence" value="ECO:0007669"/>
    <property type="project" value="UniProtKB-EC"/>
</dbReference>
<feature type="domain" description="Carbohydrate kinase FGGY N-terminal" evidence="12">
    <location>
        <begin position="250"/>
        <end position="508"/>
    </location>
</feature>
<comment type="similarity">
    <text evidence="2 10">Belongs to the FGGY kinase family.</text>
</comment>
<sequence>MSHFEPSEQNTSSNPPFFEYPSAVPSAAAASTIPFVIAAGIGSVVSPIPSEITFASGFFSKYAVRMRAISGKRYPALSCAMFGFLATEDAARVATRRRPPFLRTFARLRPHARTRAPSSVTSLASTLARRLGVTRRASRPRALSRRHPIHRPPRARARASLAPPVAVAASSPSRAPFEAVASRESRRRRHRARPSVSRRRRRGLFITDKNHSDIRTRVVWWIYTSVAGLRRANGAMRQHAPRRRAMPRAYVGAIDQGTTSTRFVLYAASNARDPSSYARVASHQLEHAQVHRAPGWCEHDPEEIARHVVTCVEETLKKAGVSAREVSAIGITNQRETTVAWDRRSGTPATRAQVWLDARTRELCERITDEECGGDRMKFAETCGLPVSTYFSAVKMRWMLENEPKVKALAESGDLCFGTVESWIVYKLTGGREHITDVSNASRTMLMRLDDLRWDAATCAAFGVPESALPEIKSCAERFGEIDGDVFEGLGGIQITGCIGDQQSATLGQRCDVGEAKNTYGTGCFMLLNTGASAVHSKHGLLTTLAWQLGGRDSKPTYALEGSIAIGGAVVHWLRDNLGLISKVSDVESLASTVEDAAGVSFVPAFTGLFAPRWREDARGVIVGLTQYVNKGHIARAALDAIAFQSRDVLEAMRQDMAESTEHELSVLKADGGASANNLLMQIQADCVGLKVLRPGDVETTARGAAYAAAIGVGLMTERDVFQRKSTTDDGSQEFIPTSSAEAREANYARWNDAVERTLNMEKSA</sequence>
<reference evidence="14" key="1">
    <citation type="submission" date="2017-04" db="EMBL/GenBank/DDBJ databases">
        <title>Population genomics of picophytoplankton unveils novel chromosome hypervariability.</title>
        <authorList>
            <consortium name="DOE Joint Genome Institute"/>
            <person name="Blanc-Mathieu R."/>
            <person name="Krasovec M."/>
            <person name="Hebrard M."/>
            <person name="Yau S."/>
            <person name="Desgranges E."/>
            <person name="Martin J."/>
            <person name="Schackwitz W."/>
            <person name="Kuo A."/>
            <person name="Salin G."/>
            <person name="Donnadieu C."/>
            <person name="Desdevises Y."/>
            <person name="Sanchez-Ferandin S."/>
            <person name="Moreau H."/>
            <person name="Rivals E."/>
            <person name="Grigoriev I.V."/>
            <person name="Grimsley N."/>
            <person name="Eyre-Walker A."/>
            <person name="Piganeau G."/>
        </authorList>
    </citation>
    <scope>NUCLEOTIDE SEQUENCE [LARGE SCALE GENOMIC DNA]</scope>
    <source>
        <strain evidence="14">RCC 1115</strain>
    </source>
</reference>
<protein>
    <recommendedName>
        <fullName evidence="3">glycerol kinase</fullName>
        <ecNumber evidence="3">2.7.1.30</ecNumber>
    </recommendedName>
    <alternativeName>
        <fullName evidence="9">ATP:glycerol 3-phosphotransferase</fullName>
    </alternativeName>
</protein>
<name>A0A1Y5I2M2_OSTTA</name>
<dbReference type="Pfam" id="PF00370">
    <property type="entry name" value="FGGY_N"/>
    <property type="match status" value="1"/>
</dbReference>
<dbReference type="InterPro" id="IPR018485">
    <property type="entry name" value="FGGY_C"/>
</dbReference>
<dbReference type="Gene3D" id="3.30.420.40">
    <property type="match status" value="2"/>
</dbReference>
<evidence type="ECO:0000256" key="3">
    <source>
        <dbReference type="ARBA" id="ARBA00012099"/>
    </source>
</evidence>
<dbReference type="Proteomes" id="UP000195557">
    <property type="component" value="Unassembled WGS sequence"/>
</dbReference>
<dbReference type="Pfam" id="PF02782">
    <property type="entry name" value="FGGY_C"/>
    <property type="match status" value="1"/>
</dbReference>
<dbReference type="PANTHER" id="PTHR10196">
    <property type="entry name" value="SUGAR KINASE"/>
    <property type="match status" value="1"/>
</dbReference>
<evidence type="ECO:0000256" key="11">
    <source>
        <dbReference type="SAM" id="MobiDB-lite"/>
    </source>
</evidence>
<dbReference type="EMBL" id="KZ155827">
    <property type="protein sequence ID" value="OUS43730.1"/>
    <property type="molecule type" value="Genomic_DNA"/>
</dbReference>
<dbReference type="PROSITE" id="PS00445">
    <property type="entry name" value="FGGY_KINASES_2"/>
    <property type="match status" value="1"/>
</dbReference>
<feature type="domain" description="Carbohydrate kinase FGGY C-terminal" evidence="13">
    <location>
        <begin position="517"/>
        <end position="711"/>
    </location>
</feature>
<dbReference type="CDD" id="cd07792">
    <property type="entry name" value="ASKHA_NBD_FGGY_GK1-3-like"/>
    <property type="match status" value="1"/>
</dbReference>
<dbReference type="NCBIfam" id="TIGR01311">
    <property type="entry name" value="glycerol_kin"/>
    <property type="match status" value="1"/>
</dbReference>
<dbReference type="NCBIfam" id="NF000756">
    <property type="entry name" value="PRK00047.1"/>
    <property type="match status" value="1"/>
</dbReference>
<dbReference type="InterPro" id="IPR018483">
    <property type="entry name" value="Carb_kinase_FGGY_CS"/>
</dbReference>
<dbReference type="InterPro" id="IPR018484">
    <property type="entry name" value="FGGY_N"/>
</dbReference>
<keyword evidence="5" id="KW-0547">Nucleotide-binding</keyword>
<comment type="pathway">
    <text evidence="1">Polyol metabolism; glycerol degradation via glycerol kinase pathway; sn-glycerol 3-phosphate from glycerol: step 1/1.</text>
</comment>
<evidence type="ECO:0000256" key="6">
    <source>
        <dbReference type="ARBA" id="ARBA00022777"/>
    </source>
</evidence>
<dbReference type="GO" id="GO:0046167">
    <property type="term" value="P:glycerol-3-phosphate biosynthetic process"/>
    <property type="evidence" value="ECO:0007669"/>
    <property type="project" value="TreeGrafter"/>
</dbReference>
<dbReference type="InterPro" id="IPR043129">
    <property type="entry name" value="ATPase_NBD"/>
</dbReference>
<evidence type="ECO:0000259" key="12">
    <source>
        <dbReference type="Pfam" id="PF00370"/>
    </source>
</evidence>
<evidence type="ECO:0000256" key="4">
    <source>
        <dbReference type="ARBA" id="ARBA00022679"/>
    </source>
</evidence>
<feature type="compositionally biased region" description="Low complexity" evidence="11">
    <location>
        <begin position="158"/>
        <end position="176"/>
    </location>
</feature>
<keyword evidence="8" id="KW-0067">ATP-binding</keyword>
<dbReference type="FunFam" id="3.30.420.40:FF:000086">
    <property type="entry name" value="Glycerol kinase"/>
    <property type="match status" value="1"/>
</dbReference>
<dbReference type="GO" id="GO:0006641">
    <property type="term" value="P:triglyceride metabolic process"/>
    <property type="evidence" value="ECO:0007669"/>
    <property type="project" value="TreeGrafter"/>
</dbReference>